<dbReference type="NCBIfam" id="TIGR01082">
    <property type="entry name" value="murC"/>
    <property type="match status" value="1"/>
</dbReference>
<dbReference type="Pfam" id="PF02875">
    <property type="entry name" value="Mur_ligase_C"/>
    <property type="match status" value="1"/>
</dbReference>
<keyword evidence="4 14" id="KW-0963">Cytoplasm</keyword>
<dbReference type="InterPro" id="IPR013221">
    <property type="entry name" value="Mur_ligase_cen"/>
</dbReference>
<dbReference type="InterPro" id="IPR000713">
    <property type="entry name" value="Mur_ligase_N"/>
</dbReference>
<evidence type="ECO:0000256" key="4">
    <source>
        <dbReference type="ARBA" id="ARBA00022490"/>
    </source>
</evidence>
<dbReference type="Proteomes" id="UP000521922">
    <property type="component" value="Unassembled WGS sequence"/>
</dbReference>
<dbReference type="Pfam" id="PF08245">
    <property type="entry name" value="Mur_ligase_M"/>
    <property type="match status" value="1"/>
</dbReference>
<comment type="similarity">
    <text evidence="14">Belongs to the MurCDEF family.</text>
</comment>
<dbReference type="PANTHER" id="PTHR43445">
    <property type="entry name" value="UDP-N-ACETYLMURAMATE--L-ALANINE LIGASE-RELATED"/>
    <property type="match status" value="1"/>
</dbReference>
<dbReference type="InterPro" id="IPR005758">
    <property type="entry name" value="UDP-N-AcMur_Ala_ligase_MurC"/>
</dbReference>
<dbReference type="EC" id="6.3.2.8" evidence="3 14"/>
<dbReference type="Gene3D" id="3.40.50.720">
    <property type="entry name" value="NAD(P)-binding Rossmann-like Domain"/>
    <property type="match status" value="1"/>
</dbReference>
<feature type="binding site" evidence="14">
    <location>
        <begin position="117"/>
        <end position="123"/>
    </location>
    <ligand>
        <name>ATP</name>
        <dbReference type="ChEBI" id="CHEBI:30616"/>
    </ligand>
</feature>
<dbReference type="GO" id="GO:0009252">
    <property type="term" value="P:peptidoglycan biosynthetic process"/>
    <property type="evidence" value="ECO:0007669"/>
    <property type="project" value="UniProtKB-UniRule"/>
</dbReference>
<gene>
    <name evidence="14" type="primary">murC</name>
    <name evidence="18" type="ORF">BJ968_000571</name>
</gene>
<comment type="function">
    <text evidence="14">Cell wall formation.</text>
</comment>
<proteinExistence type="inferred from homology"/>
<evidence type="ECO:0000256" key="2">
    <source>
        <dbReference type="ARBA" id="ARBA00004752"/>
    </source>
</evidence>
<dbReference type="InterPro" id="IPR004101">
    <property type="entry name" value="Mur_ligase_C"/>
</dbReference>
<keyword evidence="8 14" id="KW-0067">ATP-binding</keyword>
<evidence type="ECO:0000256" key="14">
    <source>
        <dbReference type="HAMAP-Rule" id="MF_00046"/>
    </source>
</evidence>
<dbReference type="EMBL" id="JACCBB010000001">
    <property type="protein sequence ID" value="NYD21031.1"/>
    <property type="molecule type" value="Genomic_DNA"/>
</dbReference>
<dbReference type="SUPFAM" id="SSF53623">
    <property type="entry name" value="MurD-like peptide ligases, catalytic domain"/>
    <property type="match status" value="1"/>
</dbReference>
<dbReference type="Gene3D" id="3.40.1190.10">
    <property type="entry name" value="Mur-like, catalytic domain"/>
    <property type="match status" value="1"/>
</dbReference>
<comment type="pathway">
    <text evidence="2 14">Cell wall biogenesis; peptidoglycan biosynthesis.</text>
</comment>
<keyword evidence="5 14" id="KW-0436">Ligase</keyword>
<dbReference type="GO" id="GO:0008763">
    <property type="term" value="F:UDP-N-acetylmuramate-L-alanine ligase activity"/>
    <property type="evidence" value="ECO:0007669"/>
    <property type="project" value="UniProtKB-UniRule"/>
</dbReference>
<name>A0A7Y9ASP4_9ACTN</name>
<comment type="catalytic activity">
    <reaction evidence="13 14">
        <text>UDP-N-acetyl-alpha-D-muramate + L-alanine + ATP = UDP-N-acetyl-alpha-D-muramoyl-L-alanine + ADP + phosphate + H(+)</text>
        <dbReference type="Rhea" id="RHEA:23372"/>
        <dbReference type="ChEBI" id="CHEBI:15378"/>
        <dbReference type="ChEBI" id="CHEBI:30616"/>
        <dbReference type="ChEBI" id="CHEBI:43474"/>
        <dbReference type="ChEBI" id="CHEBI:57972"/>
        <dbReference type="ChEBI" id="CHEBI:70757"/>
        <dbReference type="ChEBI" id="CHEBI:83898"/>
        <dbReference type="ChEBI" id="CHEBI:456216"/>
        <dbReference type="EC" id="6.3.2.8"/>
    </reaction>
</comment>
<organism evidence="18 19">
    <name type="scientific">Kineococcus aurantiacus</name>
    <dbReference type="NCBI Taxonomy" id="37633"/>
    <lineage>
        <taxon>Bacteria</taxon>
        <taxon>Bacillati</taxon>
        <taxon>Actinomycetota</taxon>
        <taxon>Actinomycetes</taxon>
        <taxon>Kineosporiales</taxon>
        <taxon>Kineosporiaceae</taxon>
        <taxon>Kineococcus</taxon>
    </lineage>
</organism>
<protein>
    <recommendedName>
        <fullName evidence="3 14">UDP-N-acetylmuramate--L-alanine ligase</fullName>
        <ecNumber evidence="3 14">6.3.2.8</ecNumber>
    </recommendedName>
    <alternativeName>
        <fullName evidence="14">UDP-N-acetylmuramoyl-L-alanine synthetase</fullName>
    </alternativeName>
</protein>
<evidence type="ECO:0000313" key="18">
    <source>
        <dbReference type="EMBL" id="NYD21031.1"/>
    </source>
</evidence>
<dbReference type="InterPro" id="IPR036565">
    <property type="entry name" value="Mur-like_cat_sf"/>
</dbReference>
<dbReference type="SUPFAM" id="SSF51984">
    <property type="entry name" value="MurCD N-terminal domain"/>
    <property type="match status" value="1"/>
</dbReference>
<evidence type="ECO:0000256" key="3">
    <source>
        <dbReference type="ARBA" id="ARBA00012211"/>
    </source>
</evidence>
<evidence type="ECO:0000256" key="12">
    <source>
        <dbReference type="ARBA" id="ARBA00023316"/>
    </source>
</evidence>
<keyword evidence="6 14" id="KW-0132">Cell division</keyword>
<reference evidence="18 19" key="1">
    <citation type="submission" date="2020-07" db="EMBL/GenBank/DDBJ databases">
        <title>Sequencing the genomes of 1000 actinobacteria strains.</title>
        <authorList>
            <person name="Klenk H.-P."/>
        </authorList>
    </citation>
    <scope>NUCLEOTIDE SEQUENCE [LARGE SCALE GENOMIC DNA]</scope>
    <source>
        <strain evidence="18 19">DSM 7487</strain>
    </source>
</reference>
<comment type="subcellular location">
    <subcellularLocation>
        <location evidence="1 14">Cytoplasm</location>
    </subcellularLocation>
</comment>
<keyword evidence="9 14" id="KW-0133">Cell shape</keyword>
<evidence type="ECO:0000256" key="7">
    <source>
        <dbReference type="ARBA" id="ARBA00022741"/>
    </source>
</evidence>
<evidence type="ECO:0000256" key="9">
    <source>
        <dbReference type="ARBA" id="ARBA00022960"/>
    </source>
</evidence>
<dbReference type="Gene3D" id="3.90.190.20">
    <property type="entry name" value="Mur ligase, C-terminal domain"/>
    <property type="match status" value="1"/>
</dbReference>
<keyword evidence="11 14" id="KW-0131">Cell cycle</keyword>
<evidence type="ECO:0000313" key="19">
    <source>
        <dbReference type="Proteomes" id="UP000521922"/>
    </source>
</evidence>
<dbReference type="HAMAP" id="MF_00046">
    <property type="entry name" value="MurC"/>
    <property type="match status" value="1"/>
</dbReference>
<keyword evidence="12 14" id="KW-0961">Cell wall biogenesis/degradation</keyword>
<keyword evidence="10 14" id="KW-0573">Peptidoglycan synthesis</keyword>
<accession>A0A7Y9ASP4</accession>
<dbReference type="InterPro" id="IPR036615">
    <property type="entry name" value="Mur_ligase_C_dom_sf"/>
</dbReference>
<dbReference type="GO" id="GO:0005737">
    <property type="term" value="C:cytoplasm"/>
    <property type="evidence" value="ECO:0007669"/>
    <property type="project" value="UniProtKB-SubCell"/>
</dbReference>
<dbReference type="AlphaFoldDB" id="A0A7Y9ASP4"/>
<dbReference type="GO" id="GO:0071555">
    <property type="term" value="P:cell wall organization"/>
    <property type="evidence" value="ECO:0007669"/>
    <property type="project" value="UniProtKB-KW"/>
</dbReference>
<dbReference type="RefSeq" id="WP_179749046.1">
    <property type="nucleotide sequence ID" value="NZ_BAAAGN010000038.1"/>
</dbReference>
<dbReference type="Pfam" id="PF01225">
    <property type="entry name" value="Mur_ligase"/>
    <property type="match status" value="1"/>
</dbReference>
<sequence length="463" mass="47302">MSALEELGRVHLLGLGGVGVSGVARLLAARGVPVSGTDAVDSPTLRRLSELGIRTFVGHDAANLGDLGAGDTLVVSSAVRATNPELVAARERGVRVLHRSQALAALMEGRRGVAVAGTHGKTTTTSMLAVALVAAGLDPSYAIGGELTGGTDGGARDGSGPFVAEADESDGSFREYAPVVDVVTNVEPDHLDHYGTAEAYAAAFEEFLARLRPGGLLVACADDAGSAALAAHARARGVRVRTYGTSATADVRLSEVELGTAPRALLTDAGVARELRLAVPGEHNLRNAAAAYCAAAELGADPVAVLEGLAGFGGARRRFELKGEAGGVRVVDDYSHHPTEVEALLRAARPVAGDGRVVVVFQPHLVSRTRTFAAEFGRALGLADEVVVLDVYVAREDPDPAVTGALVADAVPLPPGRVRFVPALADAPGVLAATVRPGDLLLTVGAGDVTTVGPRVLELLGAR</sequence>
<dbReference type="GO" id="GO:0005524">
    <property type="term" value="F:ATP binding"/>
    <property type="evidence" value="ECO:0007669"/>
    <property type="project" value="UniProtKB-UniRule"/>
</dbReference>
<dbReference type="InterPro" id="IPR050061">
    <property type="entry name" value="MurCDEF_pg_biosynth"/>
</dbReference>
<evidence type="ECO:0000259" key="16">
    <source>
        <dbReference type="Pfam" id="PF02875"/>
    </source>
</evidence>
<dbReference type="GO" id="GO:0051301">
    <property type="term" value="P:cell division"/>
    <property type="evidence" value="ECO:0007669"/>
    <property type="project" value="UniProtKB-KW"/>
</dbReference>
<evidence type="ECO:0000256" key="11">
    <source>
        <dbReference type="ARBA" id="ARBA00023306"/>
    </source>
</evidence>
<keyword evidence="19" id="KW-1185">Reference proteome</keyword>
<comment type="caution">
    <text evidence="18">The sequence shown here is derived from an EMBL/GenBank/DDBJ whole genome shotgun (WGS) entry which is preliminary data.</text>
</comment>
<evidence type="ECO:0000256" key="10">
    <source>
        <dbReference type="ARBA" id="ARBA00022984"/>
    </source>
</evidence>
<feature type="domain" description="Mur ligase central" evidence="17">
    <location>
        <begin position="115"/>
        <end position="295"/>
    </location>
</feature>
<dbReference type="SUPFAM" id="SSF53244">
    <property type="entry name" value="MurD-like peptide ligases, peptide-binding domain"/>
    <property type="match status" value="1"/>
</dbReference>
<feature type="domain" description="Mur ligase C-terminal" evidence="16">
    <location>
        <begin position="317"/>
        <end position="447"/>
    </location>
</feature>
<dbReference type="PANTHER" id="PTHR43445:SF3">
    <property type="entry name" value="UDP-N-ACETYLMURAMATE--L-ALANINE LIGASE"/>
    <property type="match status" value="1"/>
</dbReference>
<feature type="domain" description="Mur ligase N-terminal catalytic" evidence="15">
    <location>
        <begin position="10"/>
        <end position="110"/>
    </location>
</feature>
<evidence type="ECO:0000256" key="1">
    <source>
        <dbReference type="ARBA" id="ARBA00004496"/>
    </source>
</evidence>
<evidence type="ECO:0000256" key="13">
    <source>
        <dbReference type="ARBA" id="ARBA00047833"/>
    </source>
</evidence>
<evidence type="ECO:0000256" key="6">
    <source>
        <dbReference type="ARBA" id="ARBA00022618"/>
    </source>
</evidence>
<keyword evidence="7 14" id="KW-0547">Nucleotide-binding</keyword>
<evidence type="ECO:0000256" key="8">
    <source>
        <dbReference type="ARBA" id="ARBA00022840"/>
    </source>
</evidence>
<dbReference type="GO" id="GO:0008360">
    <property type="term" value="P:regulation of cell shape"/>
    <property type="evidence" value="ECO:0007669"/>
    <property type="project" value="UniProtKB-KW"/>
</dbReference>
<evidence type="ECO:0000259" key="15">
    <source>
        <dbReference type="Pfam" id="PF01225"/>
    </source>
</evidence>
<evidence type="ECO:0000256" key="5">
    <source>
        <dbReference type="ARBA" id="ARBA00022598"/>
    </source>
</evidence>
<evidence type="ECO:0000259" key="17">
    <source>
        <dbReference type="Pfam" id="PF08245"/>
    </source>
</evidence>
<dbReference type="UniPathway" id="UPA00219"/>